<dbReference type="AlphaFoldDB" id="A0A9N9GYH8"/>
<organism evidence="1 2">
    <name type="scientific">Racocetra fulgida</name>
    <dbReference type="NCBI Taxonomy" id="60492"/>
    <lineage>
        <taxon>Eukaryota</taxon>
        <taxon>Fungi</taxon>
        <taxon>Fungi incertae sedis</taxon>
        <taxon>Mucoromycota</taxon>
        <taxon>Glomeromycotina</taxon>
        <taxon>Glomeromycetes</taxon>
        <taxon>Diversisporales</taxon>
        <taxon>Gigasporaceae</taxon>
        <taxon>Racocetra</taxon>
    </lineage>
</organism>
<name>A0A9N9GYH8_9GLOM</name>
<protein>
    <submittedName>
        <fullName evidence="1">13920_t:CDS:1</fullName>
    </submittedName>
</protein>
<comment type="caution">
    <text evidence="1">The sequence shown here is derived from an EMBL/GenBank/DDBJ whole genome shotgun (WGS) entry which is preliminary data.</text>
</comment>
<sequence>MTGIDFGVLNGPKRHRFTNDIIVLGVKPTNKYNTSCVYKACDEILGCEETLKNLITNKKNIVRNHLKNCKHFHAKKGSEEAVSAYCNKTDDKEKQASQTLRKHQNADTSAIDISSERERVIDIIPKIEKIINDTLNIGAKLLAIVSNSALVYAAA</sequence>
<proteinExistence type="predicted"/>
<evidence type="ECO:0000313" key="1">
    <source>
        <dbReference type="EMBL" id="CAG8639090.1"/>
    </source>
</evidence>
<feature type="non-terminal residue" evidence="1">
    <location>
        <position position="155"/>
    </location>
</feature>
<accession>A0A9N9GYH8</accession>
<reference evidence="1" key="1">
    <citation type="submission" date="2021-06" db="EMBL/GenBank/DDBJ databases">
        <authorList>
            <person name="Kallberg Y."/>
            <person name="Tangrot J."/>
            <person name="Rosling A."/>
        </authorList>
    </citation>
    <scope>NUCLEOTIDE SEQUENCE</scope>
    <source>
        <strain evidence="1">IN212</strain>
    </source>
</reference>
<dbReference type="Proteomes" id="UP000789396">
    <property type="component" value="Unassembled WGS sequence"/>
</dbReference>
<gene>
    <name evidence="1" type="ORF">RFULGI_LOCUS8009</name>
</gene>
<dbReference type="OrthoDB" id="2394824at2759"/>
<evidence type="ECO:0000313" key="2">
    <source>
        <dbReference type="Proteomes" id="UP000789396"/>
    </source>
</evidence>
<keyword evidence="2" id="KW-1185">Reference proteome</keyword>
<feature type="non-terminal residue" evidence="1">
    <location>
        <position position="1"/>
    </location>
</feature>
<dbReference type="EMBL" id="CAJVPZ010012364">
    <property type="protein sequence ID" value="CAG8639090.1"/>
    <property type="molecule type" value="Genomic_DNA"/>
</dbReference>